<name>A0A1G7BWF1_9ACTN</name>
<dbReference type="Proteomes" id="UP000198546">
    <property type="component" value="Chromosome i"/>
</dbReference>
<keyword evidence="2" id="KW-1185">Reference proteome</keyword>
<dbReference type="AlphaFoldDB" id="A0A1G7BWF1"/>
<reference evidence="1 2" key="1">
    <citation type="submission" date="2016-10" db="EMBL/GenBank/DDBJ databases">
        <authorList>
            <person name="de Groot N.N."/>
        </authorList>
    </citation>
    <scope>NUCLEOTIDE SEQUENCE [LARGE SCALE GENOMIC DNA]</scope>
    <source>
        <strain evidence="1 2">MON 2.2</strain>
    </source>
</reference>
<organism evidence="1 2">
    <name type="scientific">Auraticoccus monumenti</name>
    <dbReference type="NCBI Taxonomy" id="675864"/>
    <lineage>
        <taxon>Bacteria</taxon>
        <taxon>Bacillati</taxon>
        <taxon>Actinomycetota</taxon>
        <taxon>Actinomycetes</taxon>
        <taxon>Propionibacteriales</taxon>
        <taxon>Propionibacteriaceae</taxon>
        <taxon>Auraticoccus</taxon>
    </lineage>
</organism>
<dbReference type="EMBL" id="LT629688">
    <property type="protein sequence ID" value="SDE31332.1"/>
    <property type="molecule type" value="Genomic_DNA"/>
</dbReference>
<evidence type="ECO:0000313" key="2">
    <source>
        <dbReference type="Proteomes" id="UP000198546"/>
    </source>
</evidence>
<accession>A0A1G7BWF1</accession>
<evidence type="ECO:0000313" key="1">
    <source>
        <dbReference type="EMBL" id="SDE31332.1"/>
    </source>
</evidence>
<protein>
    <submittedName>
        <fullName evidence="1">Uncharacterized protein</fullName>
    </submittedName>
</protein>
<gene>
    <name evidence="1" type="ORF">SAMN04489747_3088</name>
</gene>
<proteinExistence type="predicted"/>
<sequence length="102" mass="11245">MTVGSDEQRVTALVRSLHEQPTVDALAHLYDVTGPAVYTWALDKAPRPLAERIVVDTYTNLWLRSSTYSTGVPGWSWVRAQALTALQHHRAPDPGVRPDAPA</sequence>